<sequence>MSLELFDEDWNRALVLMAHPDDPEYGTALAVNRWTGQGKEVSYVLATSGEAGIEGIAPAQSGPLREAEQQRAIGHVGVQNLEFLGMPDGRLEYGLQMRRKFAQKIRAYRPDVVITLNFDRAFGGVNRNSADHQAVGRAVLDSVSDAANSWIFPDLEEPVWTGVRMIAVFADESPTHYVPVGEADITAAIAALSEHREYLTRLSEDPIEEQARAQVVDRVLGGIDPAAGGEVAFRVYN</sequence>
<dbReference type="GO" id="GO:0016811">
    <property type="term" value="F:hydrolase activity, acting on carbon-nitrogen (but not peptide) bonds, in linear amides"/>
    <property type="evidence" value="ECO:0007669"/>
    <property type="project" value="TreeGrafter"/>
</dbReference>
<keyword evidence="1" id="KW-0862">Zinc</keyword>
<accession>A0A5B7WQQ9</accession>
<dbReference type="Gene3D" id="3.40.50.10320">
    <property type="entry name" value="LmbE-like"/>
    <property type="match status" value="1"/>
</dbReference>
<protein>
    <recommendedName>
        <fullName evidence="4">PIG-L family deacetylase</fullName>
    </recommendedName>
</protein>
<dbReference type="EMBL" id="CP034412">
    <property type="protein sequence ID" value="QCY46401.1"/>
    <property type="molecule type" value="Genomic_DNA"/>
</dbReference>
<dbReference type="InterPro" id="IPR003737">
    <property type="entry name" value="GlcNAc_PI_deacetylase-related"/>
</dbReference>
<dbReference type="Proteomes" id="UP000307000">
    <property type="component" value="Chromosome"/>
</dbReference>
<evidence type="ECO:0000256" key="1">
    <source>
        <dbReference type="ARBA" id="ARBA00022833"/>
    </source>
</evidence>
<evidence type="ECO:0000313" key="2">
    <source>
        <dbReference type="EMBL" id="QCY46401.1"/>
    </source>
</evidence>
<reference evidence="2 3" key="1">
    <citation type="submission" date="2018-12" db="EMBL/GenBank/DDBJ databases">
        <title>Complete Genome Sequence of Glutamicibacter creatinolyticus strain LGCM259,isolated from an abscess of a 12-year-old mare in Italy.</title>
        <authorList>
            <person name="Santos R.G."/>
            <person name="Silva A.L."/>
            <person name="Seyffert N."/>
            <person name="Castro T.L.P."/>
            <person name="Attili A.R."/>
            <person name="Rifici C."/>
            <person name="Mazzullo G."/>
            <person name="Brenig B."/>
            <person name="Venanzi F."/>
            <person name="Azevedo V."/>
        </authorList>
    </citation>
    <scope>NUCLEOTIDE SEQUENCE [LARGE SCALE GENOMIC DNA]</scope>
    <source>
        <strain evidence="2 3">LGCM 259</strain>
    </source>
</reference>
<dbReference type="InterPro" id="IPR024078">
    <property type="entry name" value="LmbE-like_dom_sf"/>
</dbReference>
<dbReference type="KEGG" id="gcr:GcLGCM259_0639"/>
<evidence type="ECO:0000313" key="3">
    <source>
        <dbReference type="Proteomes" id="UP000307000"/>
    </source>
</evidence>
<dbReference type="PANTHER" id="PTHR12993:SF28">
    <property type="entry name" value="LMBE FAMILY PROTEIN"/>
    <property type="match status" value="1"/>
</dbReference>
<keyword evidence="3" id="KW-1185">Reference proteome</keyword>
<dbReference type="GO" id="GO:0016137">
    <property type="term" value="P:glycoside metabolic process"/>
    <property type="evidence" value="ECO:0007669"/>
    <property type="project" value="UniProtKB-ARBA"/>
</dbReference>
<proteinExistence type="predicted"/>
<dbReference type="AlphaFoldDB" id="A0A5B7WQQ9"/>
<dbReference type="SUPFAM" id="SSF102588">
    <property type="entry name" value="LmbE-like"/>
    <property type="match status" value="1"/>
</dbReference>
<evidence type="ECO:0008006" key="4">
    <source>
        <dbReference type="Google" id="ProtNLM"/>
    </source>
</evidence>
<organism evidence="2 3">
    <name type="scientific">Glutamicibacter creatinolyticus</name>
    <dbReference type="NCBI Taxonomy" id="162496"/>
    <lineage>
        <taxon>Bacteria</taxon>
        <taxon>Bacillati</taxon>
        <taxon>Actinomycetota</taxon>
        <taxon>Actinomycetes</taxon>
        <taxon>Micrococcales</taxon>
        <taxon>Micrococcaceae</taxon>
        <taxon>Glutamicibacter</taxon>
    </lineage>
</organism>
<gene>
    <name evidence="2" type="ORF">GcLGCM259_0639</name>
</gene>
<dbReference type="RefSeq" id="WP_138175369.1">
    <property type="nucleotide sequence ID" value="NZ_BAAAGL010000004.1"/>
</dbReference>
<dbReference type="Pfam" id="PF02585">
    <property type="entry name" value="PIG-L"/>
    <property type="match status" value="1"/>
</dbReference>
<dbReference type="PANTHER" id="PTHR12993">
    <property type="entry name" value="N-ACETYLGLUCOSAMINYL-PHOSPHATIDYLINOSITOL DE-N-ACETYLASE-RELATED"/>
    <property type="match status" value="1"/>
</dbReference>
<name>A0A5B7WQQ9_9MICC</name>